<dbReference type="GO" id="GO:0033617">
    <property type="term" value="P:mitochondrial respiratory chain complex IV assembly"/>
    <property type="evidence" value="ECO:0007669"/>
    <property type="project" value="TreeGrafter"/>
</dbReference>
<feature type="region of interest" description="Disordered" evidence="7">
    <location>
        <begin position="1"/>
        <end position="22"/>
    </location>
</feature>
<keyword evidence="2" id="KW-0963">Cytoplasm</keyword>
<dbReference type="InterPro" id="IPR009069">
    <property type="entry name" value="Cys_alpha_HP_mot_SF"/>
</dbReference>
<sequence>MSFGRPGSSQILQAAPPDRGSFPLDHDGECKAMMSAYLKCLKENKSASTPCRNLTKGYLDCRMQRGLMQKEEWENIGLGAVNGSPDSRGATKK</sequence>
<evidence type="ECO:0000256" key="5">
    <source>
        <dbReference type="ARBA" id="ARBA00038223"/>
    </source>
</evidence>
<evidence type="ECO:0000256" key="2">
    <source>
        <dbReference type="ARBA" id="ARBA00022490"/>
    </source>
</evidence>
<evidence type="ECO:0000256" key="3">
    <source>
        <dbReference type="ARBA" id="ARBA00023157"/>
    </source>
</evidence>
<evidence type="ECO:0000256" key="6">
    <source>
        <dbReference type="ARBA" id="ARBA00039385"/>
    </source>
</evidence>
<keyword evidence="3" id="KW-1015">Disulfide bond</keyword>
<accession>A0A0C2XZS8</accession>
<reference evidence="10" key="2">
    <citation type="submission" date="2015-01" db="EMBL/GenBank/DDBJ databases">
        <title>Evolutionary Origins and Diversification of the Mycorrhizal Mutualists.</title>
        <authorList>
            <consortium name="DOE Joint Genome Institute"/>
            <consortium name="Mycorrhizal Genomics Consortium"/>
            <person name="Kohler A."/>
            <person name="Kuo A."/>
            <person name="Nagy L.G."/>
            <person name="Floudas D."/>
            <person name="Copeland A."/>
            <person name="Barry K.W."/>
            <person name="Cichocki N."/>
            <person name="Veneault-Fourrey C."/>
            <person name="LaButti K."/>
            <person name="Lindquist E.A."/>
            <person name="Lipzen A."/>
            <person name="Lundell T."/>
            <person name="Morin E."/>
            <person name="Murat C."/>
            <person name="Riley R."/>
            <person name="Ohm R."/>
            <person name="Sun H."/>
            <person name="Tunlid A."/>
            <person name="Henrissat B."/>
            <person name="Grigoriev I.V."/>
            <person name="Hibbett D.S."/>
            <person name="Martin F."/>
        </authorList>
    </citation>
    <scope>NUCLEOTIDE SEQUENCE [LARGE SCALE GENOMIC DNA]</scope>
    <source>
        <strain evidence="10">MAFF 305830</strain>
    </source>
</reference>
<evidence type="ECO:0000256" key="7">
    <source>
        <dbReference type="SAM" id="MobiDB-lite"/>
    </source>
</evidence>
<dbReference type="EMBL" id="KN824277">
    <property type="protein sequence ID" value="KIM34367.1"/>
    <property type="molecule type" value="Genomic_DNA"/>
</dbReference>
<comment type="subcellular location">
    <subcellularLocation>
        <location evidence="1">Cytoplasm</location>
    </subcellularLocation>
</comment>
<dbReference type="InterPro" id="IPR010625">
    <property type="entry name" value="CHCH"/>
</dbReference>
<proteinExistence type="inferred from homology"/>
<dbReference type="Proteomes" id="UP000054097">
    <property type="component" value="Unassembled WGS sequence"/>
</dbReference>
<dbReference type="STRING" id="933852.A0A0C2XZS8"/>
<dbReference type="Pfam" id="PF06747">
    <property type="entry name" value="CHCH"/>
    <property type="match status" value="1"/>
</dbReference>
<dbReference type="PROSITE" id="PS51808">
    <property type="entry name" value="CHCH"/>
    <property type="match status" value="1"/>
</dbReference>
<dbReference type="AlphaFoldDB" id="A0A0C2XZS8"/>
<dbReference type="OrthoDB" id="268594at2759"/>
<dbReference type="GO" id="GO:0005758">
    <property type="term" value="C:mitochondrial intermembrane space"/>
    <property type="evidence" value="ECO:0007669"/>
    <property type="project" value="TreeGrafter"/>
</dbReference>
<dbReference type="SUPFAM" id="SSF47072">
    <property type="entry name" value="Cysteine alpha-hairpin motif"/>
    <property type="match status" value="1"/>
</dbReference>
<gene>
    <name evidence="9" type="ORF">M408DRAFT_325782</name>
</gene>
<dbReference type="InterPro" id="IPR051383">
    <property type="entry name" value="COX19"/>
</dbReference>
<evidence type="ECO:0000259" key="8">
    <source>
        <dbReference type="Pfam" id="PF06747"/>
    </source>
</evidence>
<keyword evidence="10" id="KW-1185">Reference proteome</keyword>
<comment type="function">
    <text evidence="4">Required for the assembly of mitochondrial cytochrome c oxidase.</text>
</comment>
<name>A0A0C2XZS8_SERVB</name>
<evidence type="ECO:0000256" key="1">
    <source>
        <dbReference type="ARBA" id="ARBA00004496"/>
    </source>
</evidence>
<protein>
    <recommendedName>
        <fullName evidence="6">Cytochrome c oxidase assembly protein COX19</fullName>
    </recommendedName>
</protein>
<comment type="similarity">
    <text evidence="5">Belongs to the COX19 family.</text>
</comment>
<dbReference type="HOGENOM" id="CLU_141947_2_1_1"/>
<feature type="domain" description="CHCH" evidence="8">
    <location>
        <begin position="30"/>
        <end position="64"/>
    </location>
</feature>
<reference evidence="9 10" key="1">
    <citation type="submission" date="2014-04" db="EMBL/GenBank/DDBJ databases">
        <authorList>
            <consortium name="DOE Joint Genome Institute"/>
            <person name="Kuo A."/>
            <person name="Zuccaro A."/>
            <person name="Kohler A."/>
            <person name="Nagy L.G."/>
            <person name="Floudas D."/>
            <person name="Copeland A."/>
            <person name="Barry K.W."/>
            <person name="Cichocki N."/>
            <person name="Veneault-Fourrey C."/>
            <person name="LaButti K."/>
            <person name="Lindquist E.A."/>
            <person name="Lipzen A."/>
            <person name="Lundell T."/>
            <person name="Morin E."/>
            <person name="Murat C."/>
            <person name="Sun H."/>
            <person name="Tunlid A."/>
            <person name="Henrissat B."/>
            <person name="Grigoriev I.V."/>
            <person name="Hibbett D.S."/>
            <person name="Martin F."/>
            <person name="Nordberg H.P."/>
            <person name="Cantor M.N."/>
            <person name="Hua S.X."/>
        </authorList>
    </citation>
    <scope>NUCLEOTIDE SEQUENCE [LARGE SCALE GENOMIC DNA]</scope>
    <source>
        <strain evidence="9 10">MAFF 305830</strain>
    </source>
</reference>
<dbReference type="PANTHER" id="PTHR21107">
    <property type="entry name" value="CYTOCHROME C OXIDASE ASSEMBLY PROTEIN COX19"/>
    <property type="match status" value="1"/>
</dbReference>
<evidence type="ECO:0000313" key="9">
    <source>
        <dbReference type="EMBL" id="KIM34367.1"/>
    </source>
</evidence>
<evidence type="ECO:0000313" key="10">
    <source>
        <dbReference type="Proteomes" id="UP000054097"/>
    </source>
</evidence>
<evidence type="ECO:0000256" key="4">
    <source>
        <dbReference type="ARBA" id="ARBA00037279"/>
    </source>
</evidence>
<dbReference type="PANTHER" id="PTHR21107:SF2">
    <property type="entry name" value="CYTOCHROME C OXIDASE ASSEMBLY PROTEIN COX19"/>
    <property type="match status" value="1"/>
</dbReference>
<organism evidence="9 10">
    <name type="scientific">Serendipita vermifera MAFF 305830</name>
    <dbReference type="NCBI Taxonomy" id="933852"/>
    <lineage>
        <taxon>Eukaryota</taxon>
        <taxon>Fungi</taxon>
        <taxon>Dikarya</taxon>
        <taxon>Basidiomycota</taxon>
        <taxon>Agaricomycotina</taxon>
        <taxon>Agaricomycetes</taxon>
        <taxon>Sebacinales</taxon>
        <taxon>Serendipitaceae</taxon>
        <taxon>Serendipita</taxon>
    </lineage>
</organism>